<keyword evidence="3" id="KW-1185">Reference proteome</keyword>
<name>A0AAN7QEP9_TRANT</name>
<reference evidence="2 3" key="1">
    <citation type="journal article" date="2023" name="Hortic Res">
        <title>Pangenome of water caltrop reveals structural variations and asymmetric subgenome divergence after allopolyploidization.</title>
        <authorList>
            <person name="Zhang X."/>
            <person name="Chen Y."/>
            <person name="Wang L."/>
            <person name="Yuan Y."/>
            <person name="Fang M."/>
            <person name="Shi L."/>
            <person name="Lu R."/>
            <person name="Comes H.P."/>
            <person name="Ma Y."/>
            <person name="Chen Y."/>
            <person name="Huang G."/>
            <person name="Zhou Y."/>
            <person name="Zheng Z."/>
            <person name="Qiu Y."/>
        </authorList>
    </citation>
    <scope>NUCLEOTIDE SEQUENCE [LARGE SCALE GENOMIC DNA]</scope>
    <source>
        <strain evidence="2">F231</strain>
    </source>
</reference>
<gene>
    <name evidence="2" type="ORF">SAY86_026602</name>
</gene>
<organism evidence="2 3">
    <name type="scientific">Trapa natans</name>
    <name type="common">Water chestnut</name>
    <dbReference type="NCBI Taxonomy" id="22666"/>
    <lineage>
        <taxon>Eukaryota</taxon>
        <taxon>Viridiplantae</taxon>
        <taxon>Streptophyta</taxon>
        <taxon>Embryophyta</taxon>
        <taxon>Tracheophyta</taxon>
        <taxon>Spermatophyta</taxon>
        <taxon>Magnoliopsida</taxon>
        <taxon>eudicotyledons</taxon>
        <taxon>Gunneridae</taxon>
        <taxon>Pentapetalae</taxon>
        <taxon>rosids</taxon>
        <taxon>malvids</taxon>
        <taxon>Myrtales</taxon>
        <taxon>Lythraceae</taxon>
        <taxon>Trapa</taxon>
    </lineage>
</organism>
<feature type="compositionally biased region" description="Basic and acidic residues" evidence="1">
    <location>
        <begin position="64"/>
        <end position="73"/>
    </location>
</feature>
<sequence>MDVFGQLKKGRQLLEIEKGGFESFLLFALLFLLNRKLSYLYSYNPGEEENGRGTEDWGLGGSESGERERERERKERAWKFWFLGVKRKPV</sequence>
<protein>
    <submittedName>
        <fullName evidence="2">Uncharacterized protein</fullName>
    </submittedName>
</protein>
<accession>A0AAN7QEP9</accession>
<dbReference type="AlphaFoldDB" id="A0AAN7QEP9"/>
<feature type="region of interest" description="Disordered" evidence="1">
    <location>
        <begin position="45"/>
        <end position="73"/>
    </location>
</feature>
<evidence type="ECO:0000256" key="1">
    <source>
        <dbReference type="SAM" id="MobiDB-lite"/>
    </source>
</evidence>
<comment type="caution">
    <text evidence="2">The sequence shown here is derived from an EMBL/GenBank/DDBJ whole genome shotgun (WGS) entry which is preliminary data.</text>
</comment>
<evidence type="ECO:0000313" key="3">
    <source>
        <dbReference type="Proteomes" id="UP001346149"/>
    </source>
</evidence>
<evidence type="ECO:0000313" key="2">
    <source>
        <dbReference type="EMBL" id="KAK4765512.1"/>
    </source>
</evidence>
<dbReference type="EMBL" id="JAXQNO010000023">
    <property type="protein sequence ID" value="KAK4765512.1"/>
    <property type="molecule type" value="Genomic_DNA"/>
</dbReference>
<proteinExistence type="predicted"/>
<dbReference type="Proteomes" id="UP001346149">
    <property type="component" value="Unassembled WGS sequence"/>
</dbReference>